<proteinExistence type="inferred from homology"/>
<dbReference type="eggNOG" id="KOG2458">
    <property type="taxonomic scope" value="Eukaryota"/>
</dbReference>
<dbReference type="PaxDb" id="55529-EKX37850"/>
<keyword evidence="2" id="KW-0808">Transferase</keyword>
<reference evidence="4 6" key="1">
    <citation type="journal article" date="2012" name="Nature">
        <title>Algal genomes reveal evolutionary mosaicism and the fate of nucleomorphs.</title>
        <authorList>
            <consortium name="DOE Joint Genome Institute"/>
            <person name="Curtis B.A."/>
            <person name="Tanifuji G."/>
            <person name="Burki F."/>
            <person name="Gruber A."/>
            <person name="Irimia M."/>
            <person name="Maruyama S."/>
            <person name="Arias M.C."/>
            <person name="Ball S.G."/>
            <person name="Gile G.H."/>
            <person name="Hirakawa Y."/>
            <person name="Hopkins J.F."/>
            <person name="Kuo A."/>
            <person name="Rensing S.A."/>
            <person name="Schmutz J."/>
            <person name="Symeonidi A."/>
            <person name="Elias M."/>
            <person name="Eveleigh R.J."/>
            <person name="Herman E.K."/>
            <person name="Klute M.J."/>
            <person name="Nakayama T."/>
            <person name="Obornik M."/>
            <person name="Reyes-Prieto A."/>
            <person name="Armbrust E.V."/>
            <person name="Aves S.J."/>
            <person name="Beiko R.G."/>
            <person name="Coutinho P."/>
            <person name="Dacks J.B."/>
            <person name="Durnford D.G."/>
            <person name="Fast N.M."/>
            <person name="Green B.R."/>
            <person name="Grisdale C.J."/>
            <person name="Hempel F."/>
            <person name="Henrissat B."/>
            <person name="Hoppner M.P."/>
            <person name="Ishida K."/>
            <person name="Kim E."/>
            <person name="Koreny L."/>
            <person name="Kroth P.G."/>
            <person name="Liu Y."/>
            <person name="Malik S.B."/>
            <person name="Maier U.G."/>
            <person name="McRose D."/>
            <person name="Mock T."/>
            <person name="Neilson J.A."/>
            <person name="Onodera N.T."/>
            <person name="Poole A.M."/>
            <person name="Pritham E.J."/>
            <person name="Richards T.A."/>
            <person name="Rocap G."/>
            <person name="Roy S.W."/>
            <person name="Sarai C."/>
            <person name="Schaack S."/>
            <person name="Shirato S."/>
            <person name="Slamovits C.H."/>
            <person name="Spencer D.F."/>
            <person name="Suzuki S."/>
            <person name="Worden A.Z."/>
            <person name="Zauner S."/>
            <person name="Barry K."/>
            <person name="Bell C."/>
            <person name="Bharti A.K."/>
            <person name="Crow J.A."/>
            <person name="Grimwood J."/>
            <person name="Kramer R."/>
            <person name="Lindquist E."/>
            <person name="Lucas S."/>
            <person name="Salamov A."/>
            <person name="McFadden G.I."/>
            <person name="Lane C.E."/>
            <person name="Keeling P.J."/>
            <person name="Gray M.W."/>
            <person name="Grigoriev I.V."/>
            <person name="Archibald J.M."/>
        </authorList>
    </citation>
    <scope>NUCLEOTIDE SEQUENCE</scope>
    <source>
        <strain evidence="4 6">CCMP2712</strain>
    </source>
</reference>
<evidence type="ECO:0000259" key="3">
    <source>
        <dbReference type="SMART" id="SM00672"/>
    </source>
</evidence>
<dbReference type="PANTHER" id="PTHR12203">
    <property type="entry name" value="KDEL LYS-ASP-GLU-LEU CONTAINING - RELATED"/>
    <property type="match status" value="1"/>
</dbReference>
<gene>
    <name evidence="4" type="ORF">GUITHDRAFT_115990</name>
</gene>
<evidence type="ECO:0000256" key="1">
    <source>
        <dbReference type="ARBA" id="ARBA00010118"/>
    </source>
</evidence>
<organism evidence="4">
    <name type="scientific">Guillardia theta (strain CCMP2712)</name>
    <name type="common">Cryptophyte</name>
    <dbReference type="NCBI Taxonomy" id="905079"/>
    <lineage>
        <taxon>Eukaryota</taxon>
        <taxon>Cryptophyceae</taxon>
        <taxon>Pyrenomonadales</taxon>
        <taxon>Geminigeraceae</taxon>
        <taxon>Guillardia</taxon>
    </lineage>
</organism>
<evidence type="ECO:0000256" key="2">
    <source>
        <dbReference type="ARBA" id="ARBA00022679"/>
    </source>
</evidence>
<dbReference type="HOGENOM" id="CLU_732483_0_0_1"/>
<dbReference type="EnsemblProtists" id="EKX37850">
    <property type="protein sequence ID" value="EKX37850"/>
    <property type="gene ID" value="GUITHDRAFT_115990"/>
</dbReference>
<dbReference type="EMBL" id="JH993054">
    <property type="protein sequence ID" value="EKX37850.1"/>
    <property type="molecule type" value="Genomic_DNA"/>
</dbReference>
<dbReference type="OrthoDB" id="202415at2759"/>
<reference evidence="5" key="3">
    <citation type="submission" date="2016-03" db="UniProtKB">
        <authorList>
            <consortium name="EnsemblProtists"/>
        </authorList>
    </citation>
    <scope>IDENTIFICATION</scope>
</reference>
<dbReference type="InterPro" id="IPR006598">
    <property type="entry name" value="CAP10"/>
</dbReference>
<feature type="domain" description="Glycosyl transferase CAP10" evidence="3">
    <location>
        <begin position="122"/>
        <end position="377"/>
    </location>
</feature>
<sequence length="378" mass="43607">MSILFNVMSFRQALLTAGRPLLTPSRSMKARMSKNEFLHWKRCRRHPAIDQSILLYRSAACRGRVTRSAIRRSVREERDYIGVSIRHNHVSYYGAEGTPWEKSNRVTNGLIQDIAMVAQQVDLPDVEFIGFFHDGYGGVNLPDARNVCLPVFVQEKPRSSKGILATPRSVQGFSDYILGTATKDNTIPLERKINKAFFRGTTTGGVYTLNNWKNFTRSKIVKASLDHPDLLDARFTRVVQYDSEKLVKVMENEGYLTETHVEHSEQWKYRMIVVPDGNSVPDRLLDFLASNVVVLKQESENEEFWYQDLKPYEHYIPFKRDVSDLVEVIRKTLKNETLMTHVSDSSTHYVLANLNSDCIKCYLVHLLYEYADVYVEDH</sequence>
<dbReference type="SMART" id="SM00672">
    <property type="entry name" value="CAP10"/>
    <property type="match status" value="1"/>
</dbReference>
<dbReference type="RefSeq" id="XP_005824830.1">
    <property type="nucleotide sequence ID" value="XM_005824773.1"/>
</dbReference>
<name>L1IPV8_GUITC</name>
<dbReference type="Pfam" id="PF05686">
    <property type="entry name" value="Glyco_transf_90"/>
    <property type="match status" value="1"/>
</dbReference>
<dbReference type="PANTHER" id="PTHR12203:SF35">
    <property type="entry name" value="PROTEIN O-GLUCOSYLTRANSFERASE 1"/>
    <property type="match status" value="1"/>
</dbReference>
<evidence type="ECO:0000313" key="6">
    <source>
        <dbReference type="Proteomes" id="UP000011087"/>
    </source>
</evidence>
<evidence type="ECO:0000313" key="5">
    <source>
        <dbReference type="EnsemblProtists" id="EKX37850"/>
    </source>
</evidence>
<dbReference type="GeneID" id="17294572"/>
<dbReference type="InterPro" id="IPR051091">
    <property type="entry name" value="O-Glucosyltr/Glycosyltrsf_90"/>
</dbReference>
<evidence type="ECO:0000313" key="4">
    <source>
        <dbReference type="EMBL" id="EKX37850.1"/>
    </source>
</evidence>
<comment type="similarity">
    <text evidence="1">Belongs to the glycosyltransferase 90 family.</text>
</comment>
<dbReference type="Proteomes" id="UP000011087">
    <property type="component" value="Unassembled WGS sequence"/>
</dbReference>
<keyword evidence="6" id="KW-1185">Reference proteome</keyword>
<reference evidence="6" key="2">
    <citation type="submission" date="2012-11" db="EMBL/GenBank/DDBJ databases">
        <authorList>
            <person name="Kuo A."/>
            <person name="Curtis B.A."/>
            <person name="Tanifuji G."/>
            <person name="Burki F."/>
            <person name="Gruber A."/>
            <person name="Irimia M."/>
            <person name="Maruyama S."/>
            <person name="Arias M.C."/>
            <person name="Ball S.G."/>
            <person name="Gile G.H."/>
            <person name="Hirakawa Y."/>
            <person name="Hopkins J.F."/>
            <person name="Rensing S.A."/>
            <person name="Schmutz J."/>
            <person name="Symeonidi A."/>
            <person name="Elias M."/>
            <person name="Eveleigh R.J."/>
            <person name="Herman E.K."/>
            <person name="Klute M.J."/>
            <person name="Nakayama T."/>
            <person name="Obornik M."/>
            <person name="Reyes-Prieto A."/>
            <person name="Armbrust E.V."/>
            <person name="Aves S.J."/>
            <person name="Beiko R.G."/>
            <person name="Coutinho P."/>
            <person name="Dacks J.B."/>
            <person name="Durnford D.G."/>
            <person name="Fast N.M."/>
            <person name="Green B.R."/>
            <person name="Grisdale C."/>
            <person name="Hempe F."/>
            <person name="Henrissat B."/>
            <person name="Hoppner M.P."/>
            <person name="Ishida K.-I."/>
            <person name="Kim E."/>
            <person name="Koreny L."/>
            <person name="Kroth P.G."/>
            <person name="Liu Y."/>
            <person name="Malik S.-B."/>
            <person name="Maier U.G."/>
            <person name="McRose D."/>
            <person name="Mock T."/>
            <person name="Neilson J.A."/>
            <person name="Onodera N.T."/>
            <person name="Poole A.M."/>
            <person name="Pritham E.J."/>
            <person name="Richards T.A."/>
            <person name="Rocap G."/>
            <person name="Roy S.W."/>
            <person name="Sarai C."/>
            <person name="Schaack S."/>
            <person name="Shirato S."/>
            <person name="Slamovits C.H."/>
            <person name="Spencer D.F."/>
            <person name="Suzuki S."/>
            <person name="Worden A.Z."/>
            <person name="Zauner S."/>
            <person name="Barry K."/>
            <person name="Bell C."/>
            <person name="Bharti A.K."/>
            <person name="Crow J.A."/>
            <person name="Grimwood J."/>
            <person name="Kramer R."/>
            <person name="Lindquist E."/>
            <person name="Lucas S."/>
            <person name="Salamov A."/>
            <person name="McFadden G.I."/>
            <person name="Lane C.E."/>
            <person name="Keeling P.J."/>
            <person name="Gray M.W."/>
            <person name="Grigoriev I.V."/>
            <person name="Archibald J.M."/>
        </authorList>
    </citation>
    <scope>NUCLEOTIDE SEQUENCE</scope>
    <source>
        <strain evidence="6">CCMP2712</strain>
    </source>
</reference>
<protein>
    <recommendedName>
        <fullName evidence="3">Glycosyl transferase CAP10 domain-containing protein</fullName>
    </recommendedName>
</protein>
<accession>L1IPV8</accession>
<dbReference type="AlphaFoldDB" id="L1IPV8"/>
<dbReference type="GO" id="GO:0016740">
    <property type="term" value="F:transferase activity"/>
    <property type="evidence" value="ECO:0007669"/>
    <property type="project" value="UniProtKB-KW"/>
</dbReference>
<dbReference type="KEGG" id="gtt:GUITHDRAFT_115990"/>